<evidence type="ECO:0000256" key="3">
    <source>
        <dbReference type="ARBA" id="ARBA00022989"/>
    </source>
</evidence>
<evidence type="ECO:0000256" key="2">
    <source>
        <dbReference type="ARBA" id="ARBA00022692"/>
    </source>
</evidence>
<keyword evidence="8" id="KW-1185">Reference proteome</keyword>
<feature type="transmembrane region" description="Helical" evidence="5">
    <location>
        <begin position="409"/>
        <end position="432"/>
    </location>
</feature>
<evidence type="ECO:0000256" key="1">
    <source>
        <dbReference type="ARBA" id="ARBA00004141"/>
    </source>
</evidence>
<comment type="subcellular location">
    <subcellularLocation>
        <location evidence="1">Membrane</location>
        <topology evidence="1">Multi-pass membrane protein</topology>
    </subcellularLocation>
</comment>
<evidence type="ECO:0000259" key="6">
    <source>
        <dbReference type="Pfam" id="PF01490"/>
    </source>
</evidence>
<dbReference type="PANTHER" id="PTHR22950">
    <property type="entry name" value="AMINO ACID TRANSPORTER"/>
    <property type="match status" value="1"/>
</dbReference>
<feature type="transmembrane region" description="Helical" evidence="5">
    <location>
        <begin position="296"/>
        <end position="320"/>
    </location>
</feature>
<keyword evidence="3 5" id="KW-1133">Transmembrane helix</keyword>
<organism evidence="7 8">
    <name type="scientific">Orchesella cincta</name>
    <name type="common">Springtail</name>
    <name type="synonym">Podura cincta</name>
    <dbReference type="NCBI Taxonomy" id="48709"/>
    <lineage>
        <taxon>Eukaryota</taxon>
        <taxon>Metazoa</taxon>
        <taxon>Ecdysozoa</taxon>
        <taxon>Arthropoda</taxon>
        <taxon>Hexapoda</taxon>
        <taxon>Collembola</taxon>
        <taxon>Entomobryomorpha</taxon>
        <taxon>Entomobryoidea</taxon>
        <taxon>Orchesellidae</taxon>
        <taxon>Orchesellinae</taxon>
        <taxon>Orchesella</taxon>
    </lineage>
</organism>
<comment type="caution">
    <text evidence="7">The sequence shown here is derived from an EMBL/GenBank/DDBJ whole genome shotgun (WGS) entry which is preliminary data.</text>
</comment>
<feature type="transmembrane region" description="Helical" evidence="5">
    <location>
        <begin position="262"/>
        <end position="284"/>
    </location>
</feature>
<feature type="domain" description="Amino acid transporter transmembrane" evidence="6">
    <location>
        <begin position="64"/>
        <end position="472"/>
    </location>
</feature>
<protein>
    <submittedName>
        <fullName evidence="7">Proton-coupled amino acid transporter 4</fullName>
    </submittedName>
</protein>
<dbReference type="Proteomes" id="UP000094527">
    <property type="component" value="Unassembled WGS sequence"/>
</dbReference>
<dbReference type="STRING" id="48709.A0A1D2MLB5"/>
<evidence type="ECO:0000256" key="5">
    <source>
        <dbReference type="SAM" id="Phobius"/>
    </source>
</evidence>
<dbReference type="OMA" id="LPQDVXA"/>
<gene>
    <name evidence="7" type="ORF">Ocin01_12963</name>
</gene>
<dbReference type="Pfam" id="PF01490">
    <property type="entry name" value="Aa_trans"/>
    <property type="match status" value="1"/>
</dbReference>
<feature type="transmembrane region" description="Helical" evidence="5">
    <location>
        <begin position="383"/>
        <end position="403"/>
    </location>
</feature>
<dbReference type="InterPro" id="IPR013057">
    <property type="entry name" value="AA_transpt_TM"/>
</dbReference>
<proteinExistence type="predicted"/>
<keyword evidence="2 5" id="KW-0812">Transmembrane</keyword>
<evidence type="ECO:0000256" key="4">
    <source>
        <dbReference type="ARBA" id="ARBA00023136"/>
    </source>
</evidence>
<sequence>MNFSLFLCFMAKYERRDFDDQQLADDAKKTLKADTIYLSSIPEESHWLLNEDDHLPEREIKNPTSSSDTMFHLLKGYIGSGILAMPHAFKNAGLVVGTLTTLIIGIICIHTMHILVNCAGDLRRRTQSPQLSFAQVAEIAFRVGPRPLRQFSSFARMTIDAFLSVLQLGYCCVYFVFIAENLKQVIEHHMGFSWPLQGYIALLLVPMILLSYIRDLKLLAPFSTLANFFMAAALAIIFYYILRDPLPPLERPGISPIFATWSQFALFFGTVLCAFEGIGMVLPLQNNMKTPHDFGGWNGVLNTSMLIVLCLYIAVGLFGYLKYGDGVAGSITLNLDQGELLAETVRLMVASGVFLSYSLQLHIQMDIVWPFVKRRLSIPTQKLELIAELTFRTLLVLFTFGMAEGIANLGLFISLVGALSSTSLALIFPPLINILTRWNDTLEPKTNWKFWKDVSIMIIGVLGSVAGTYASLQNIMKGSQSQEMIY</sequence>
<feature type="transmembrane region" description="Helical" evidence="5">
    <location>
        <begin position="340"/>
        <end position="363"/>
    </location>
</feature>
<dbReference type="OrthoDB" id="1684102at2759"/>
<feature type="transmembrane region" description="Helical" evidence="5">
    <location>
        <begin position="92"/>
        <end position="116"/>
    </location>
</feature>
<dbReference type="PANTHER" id="PTHR22950:SF349">
    <property type="entry name" value="AMINO ACID TRANSPORTER TRANSMEMBRANE DOMAIN-CONTAINING PROTEIN"/>
    <property type="match status" value="1"/>
</dbReference>
<reference evidence="7 8" key="1">
    <citation type="journal article" date="2016" name="Genome Biol. Evol.">
        <title>Gene Family Evolution Reflects Adaptation to Soil Environmental Stressors in the Genome of the Collembolan Orchesella cincta.</title>
        <authorList>
            <person name="Faddeeva-Vakhrusheva A."/>
            <person name="Derks M.F."/>
            <person name="Anvar S.Y."/>
            <person name="Agamennone V."/>
            <person name="Suring W."/>
            <person name="Smit S."/>
            <person name="van Straalen N.M."/>
            <person name="Roelofs D."/>
        </authorList>
    </citation>
    <scope>NUCLEOTIDE SEQUENCE [LARGE SCALE GENOMIC DNA]</scope>
    <source>
        <tissue evidence="7">Mixed pool</tissue>
    </source>
</reference>
<dbReference type="EMBL" id="LJIJ01000929">
    <property type="protein sequence ID" value="ODM93718.1"/>
    <property type="molecule type" value="Genomic_DNA"/>
</dbReference>
<keyword evidence="4 5" id="KW-0472">Membrane</keyword>
<feature type="transmembrane region" description="Helical" evidence="5">
    <location>
        <begin position="159"/>
        <end position="179"/>
    </location>
</feature>
<evidence type="ECO:0000313" key="8">
    <source>
        <dbReference type="Proteomes" id="UP000094527"/>
    </source>
</evidence>
<feature type="transmembrane region" description="Helical" evidence="5">
    <location>
        <begin position="225"/>
        <end position="242"/>
    </location>
</feature>
<evidence type="ECO:0000313" key="7">
    <source>
        <dbReference type="EMBL" id="ODM93718.1"/>
    </source>
</evidence>
<dbReference type="GO" id="GO:0015179">
    <property type="term" value="F:L-amino acid transmembrane transporter activity"/>
    <property type="evidence" value="ECO:0007669"/>
    <property type="project" value="TreeGrafter"/>
</dbReference>
<dbReference type="AlphaFoldDB" id="A0A1D2MLB5"/>
<dbReference type="GO" id="GO:0005774">
    <property type="term" value="C:vacuolar membrane"/>
    <property type="evidence" value="ECO:0007669"/>
    <property type="project" value="TreeGrafter"/>
</dbReference>
<name>A0A1D2MLB5_ORCCI</name>
<accession>A0A1D2MLB5</accession>
<feature type="transmembrane region" description="Helical" evidence="5">
    <location>
        <begin position="453"/>
        <end position="472"/>
    </location>
</feature>
<feature type="transmembrane region" description="Helical" evidence="5">
    <location>
        <begin position="191"/>
        <end position="213"/>
    </location>
</feature>